<name>Q39Q10_GEOMG</name>
<dbReference type="CDD" id="cd00130">
    <property type="entry name" value="PAS"/>
    <property type="match status" value="1"/>
</dbReference>
<dbReference type="AlphaFoldDB" id="Q39Q10"/>
<reference evidence="10 11" key="2">
    <citation type="journal article" date="2009" name="BMC Microbiol.">
        <title>The genome sequence of Geobacter metallireducens: features of metabolism, physiology and regulation common and dissimilar to Geobacter sulfurreducens.</title>
        <authorList>
            <person name="Aklujkar M."/>
            <person name="Krushkal J."/>
            <person name="DiBartolo G."/>
            <person name="Lapidus A."/>
            <person name="Land M.L."/>
            <person name="Lovley D.R."/>
        </authorList>
    </citation>
    <scope>NUCLEOTIDE SEQUENCE [LARGE SCALE GENOMIC DNA]</scope>
    <source>
        <strain evidence="11">ATCC 53774 / DSM 7210 / GS-15</strain>
    </source>
</reference>
<dbReference type="NCBIfam" id="TIGR00229">
    <property type="entry name" value="sensory_box"/>
    <property type="match status" value="1"/>
</dbReference>
<dbReference type="GO" id="GO:0030295">
    <property type="term" value="F:protein kinase activator activity"/>
    <property type="evidence" value="ECO:0007669"/>
    <property type="project" value="TreeGrafter"/>
</dbReference>
<dbReference type="PANTHER" id="PTHR42878:SF15">
    <property type="entry name" value="BACTERIOPHYTOCHROME"/>
    <property type="match status" value="1"/>
</dbReference>
<dbReference type="eggNOG" id="COG4251">
    <property type="taxonomic scope" value="Bacteria"/>
</dbReference>
<gene>
    <name evidence="10" type="ordered locus">Gmet_3455</name>
</gene>
<comment type="catalytic activity">
    <reaction evidence="1">
        <text>ATP + protein L-histidine = ADP + protein N-phospho-L-histidine.</text>
        <dbReference type="EC" id="2.7.13.3"/>
    </reaction>
</comment>
<dbReference type="SMART" id="SM00388">
    <property type="entry name" value="HisKA"/>
    <property type="match status" value="1"/>
</dbReference>
<dbReference type="SUPFAM" id="SSF55874">
    <property type="entry name" value="ATPase domain of HSP90 chaperone/DNA topoisomerase II/histidine kinase"/>
    <property type="match status" value="1"/>
</dbReference>
<dbReference type="InterPro" id="IPR000014">
    <property type="entry name" value="PAS"/>
</dbReference>
<evidence type="ECO:0000259" key="9">
    <source>
        <dbReference type="PROSITE" id="PS50112"/>
    </source>
</evidence>
<evidence type="ECO:0000313" key="11">
    <source>
        <dbReference type="Proteomes" id="UP000007073"/>
    </source>
</evidence>
<dbReference type="KEGG" id="gme:Gmet_3455"/>
<dbReference type="Gene3D" id="1.10.287.130">
    <property type="match status" value="1"/>
</dbReference>
<dbReference type="CDD" id="cd00082">
    <property type="entry name" value="HisKA"/>
    <property type="match status" value="1"/>
</dbReference>
<evidence type="ECO:0000256" key="1">
    <source>
        <dbReference type="ARBA" id="ARBA00000085"/>
    </source>
</evidence>
<dbReference type="InterPro" id="IPR035965">
    <property type="entry name" value="PAS-like_dom_sf"/>
</dbReference>
<dbReference type="Gene3D" id="3.30.450.20">
    <property type="entry name" value="PAS domain"/>
    <property type="match status" value="1"/>
</dbReference>
<dbReference type="Pfam" id="PF02518">
    <property type="entry name" value="HATPase_c"/>
    <property type="match status" value="1"/>
</dbReference>
<dbReference type="SMART" id="SM00387">
    <property type="entry name" value="HATPase_c"/>
    <property type="match status" value="1"/>
</dbReference>
<dbReference type="InterPro" id="IPR004358">
    <property type="entry name" value="Sig_transdc_His_kin-like_C"/>
</dbReference>
<dbReference type="FunFam" id="1.10.287.130:FF:000070">
    <property type="entry name" value="Histidine kinase sensor protein"/>
    <property type="match status" value="1"/>
</dbReference>
<proteinExistence type="predicted"/>
<accession>Q39Q10</accession>
<sequence length="472" mass="52938">MPSGCPAMSEHQPQTSGTITARVPDGPAAELAQLKEENARLRARLASKSDYIRRKVDQMLTVMGTRPLRQEELDDNTLIDVDPLGILVDSFAHILDHLHTTNRELTENRELLQTIFSSLESGILLIREEDHVITDVNETACRSLGLKREDILGQLCFSFIYPDCTGACPMKEQNLKIDNSERMLRAADGHIVPVLKTVGRVMVHGIPHFLESFIDITAQKEAEAEILALNDDLEMRVQERTAELIQANREMESFSYSISHDLRAPLRHINGYINILREDYGGHLDMAGINCLQRVDAASKQMGMLIDDLLSFSRIPRTLKNPQTVDLSQLARDVTVMLRETEPDRQVEVEIQDGLVAHGDVSLLNMVVQNLIGNAWKFTARSSRAAISFGRKRQGERDVFFVLDNGVGFDMTYQNKLFKVFERLNGEEFEGTGIGLAIVKRIVNRHGGDIWAESSPGNGATFYFTLASPRQP</sequence>
<dbReference type="PROSITE" id="PS50109">
    <property type="entry name" value="HIS_KIN"/>
    <property type="match status" value="1"/>
</dbReference>
<dbReference type="InterPro" id="IPR050351">
    <property type="entry name" value="BphY/WalK/GraS-like"/>
</dbReference>
<keyword evidence="4" id="KW-0808">Transferase</keyword>
<evidence type="ECO:0000256" key="4">
    <source>
        <dbReference type="ARBA" id="ARBA00022679"/>
    </source>
</evidence>
<dbReference type="Proteomes" id="UP000007073">
    <property type="component" value="Chromosome"/>
</dbReference>
<dbReference type="InterPro" id="IPR036097">
    <property type="entry name" value="HisK_dim/P_sf"/>
</dbReference>
<dbReference type="EC" id="2.7.13.3" evidence="2"/>
<dbReference type="PRINTS" id="PR00344">
    <property type="entry name" value="BCTRLSENSOR"/>
</dbReference>
<keyword evidence="5 10" id="KW-0418">Kinase</keyword>
<feature type="domain" description="Histidine kinase" evidence="8">
    <location>
        <begin position="257"/>
        <end position="470"/>
    </location>
</feature>
<dbReference type="SUPFAM" id="SSF47384">
    <property type="entry name" value="Homodimeric domain of signal transducing histidine kinase"/>
    <property type="match status" value="1"/>
</dbReference>
<dbReference type="Gene3D" id="3.30.565.10">
    <property type="entry name" value="Histidine kinase-like ATPase, C-terminal domain"/>
    <property type="match status" value="1"/>
</dbReference>
<keyword evidence="3" id="KW-0597">Phosphoprotein</keyword>
<dbReference type="STRING" id="269799.Gmet_3455"/>
<evidence type="ECO:0000313" key="10">
    <source>
        <dbReference type="EMBL" id="ABB33664.1"/>
    </source>
</evidence>
<dbReference type="SMART" id="SM00091">
    <property type="entry name" value="PAS"/>
    <property type="match status" value="1"/>
</dbReference>
<evidence type="ECO:0000256" key="7">
    <source>
        <dbReference type="SAM" id="MobiDB-lite"/>
    </source>
</evidence>
<dbReference type="Pfam" id="PF13426">
    <property type="entry name" value="PAS_9"/>
    <property type="match status" value="1"/>
</dbReference>
<dbReference type="PANTHER" id="PTHR42878">
    <property type="entry name" value="TWO-COMPONENT HISTIDINE KINASE"/>
    <property type="match status" value="1"/>
</dbReference>
<dbReference type="GO" id="GO:0000155">
    <property type="term" value="F:phosphorelay sensor kinase activity"/>
    <property type="evidence" value="ECO:0007669"/>
    <property type="project" value="InterPro"/>
</dbReference>
<dbReference type="Pfam" id="PF00512">
    <property type="entry name" value="HisKA"/>
    <property type="match status" value="1"/>
</dbReference>
<evidence type="ECO:0000256" key="6">
    <source>
        <dbReference type="ARBA" id="ARBA00023136"/>
    </source>
</evidence>
<keyword evidence="6" id="KW-0472">Membrane</keyword>
<evidence type="ECO:0000256" key="3">
    <source>
        <dbReference type="ARBA" id="ARBA00022553"/>
    </source>
</evidence>
<dbReference type="InterPro" id="IPR003594">
    <property type="entry name" value="HATPase_dom"/>
</dbReference>
<dbReference type="SUPFAM" id="SSF55785">
    <property type="entry name" value="PYP-like sensor domain (PAS domain)"/>
    <property type="match status" value="1"/>
</dbReference>
<organism evidence="10 11">
    <name type="scientific">Geobacter metallireducens (strain ATCC 53774 / DSM 7210 / GS-15)</name>
    <dbReference type="NCBI Taxonomy" id="269799"/>
    <lineage>
        <taxon>Bacteria</taxon>
        <taxon>Pseudomonadati</taxon>
        <taxon>Thermodesulfobacteriota</taxon>
        <taxon>Desulfuromonadia</taxon>
        <taxon>Geobacterales</taxon>
        <taxon>Geobacteraceae</taxon>
        <taxon>Geobacter</taxon>
    </lineage>
</organism>
<reference evidence="10 11" key="1">
    <citation type="submission" date="2005-10" db="EMBL/GenBank/DDBJ databases">
        <title>Complete sequence of Geobacter metallireducens GS-15.</title>
        <authorList>
            <consortium name="US DOE Joint Genome Institute"/>
            <person name="Copeland A."/>
            <person name="Lucas S."/>
            <person name="Lapidus A."/>
            <person name="Barry K."/>
            <person name="Detter J.C."/>
            <person name="Glavina T."/>
            <person name="Hammon N."/>
            <person name="Israni S."/>
            <person name="Pitluck S."/>
            <person name="Di Bartolo G."/>
            <person name="Chain P."/>
            <person name="Schmutz J."/>
            <person name="Larimer F."/>
            <person name="Land M."/>
            <person name="Kyrpides N."/>
            <person name="Ivanova N."/>
            <person name="Richardson P."/>
        </authorList>
    </citation>
    <scope>NUCLEOTIDE SEQUENCE [LARGE SCALE GENOMIC DNA]</scope>
    <source>
        <strain evidence="11">ATCC 53774 / DSM 7210 / GS-15</strain>
    </source>
</reference>
<protein>
    <recommendedName>
        <fullName evidence="2">histidine kinase</fullName>
        <ecNumber evidence="2">2.7.13.3</ecNumber>
    </recommendedName>
</protein>
<feature type="region of interest" description="Disordered" evidence="7">
    <location>
        <begin position="1"/>
        <end position="23"/>
    </location>
</feature>
<evidence type="ECO:0000256" key="5">
    <source>
        <dbReference type="ARBA" id="ARBA00022777"/>
    </source>
</evidence>
<evidence type="ECO:0000256" key="2">
    <source>
        <dbReference type="ARBA" id="ARBA00012438"/>
    </source>
</evidence>
<keyword evidence="11" id="KW-1185">Reference proteome</keyword>
<dbReference type="PROSITE" id="PS50112">
    <property type="entry name" value="PAS"/>
    <property type="match status" value="1"/>
</dbReference>
<dbReference type="HOGENOM" id="CLU_000445_114_72_7"/>
<dbReference type="GO" id="GO:0016020">
    <property type="term" value="C:membrane"/>
    <property type="evidence" value="ECO:0007669"/>
    <property type="project" value="UniProtKB-SubCell"/>
</dbReference>
<dbReference type="InterPro" id="IPR003661">
    <property type="entry name" value="HisK_dim/P_dom"/>
</dbReference>
<dbReference type="EMBL" id="CP000148">
    <property type="protein sequence ID" value="ABB33664.1"/>
    <property type="molecule type" value="Genomic_DNA"/>
</dbReference>
<dbReference type="GO" id="GO:0000156">
    <property type="term" value="F:phosphorelay response regulator activity"/>
    <property type="evidence" value="ECO:0007669"/>
    <property type="project" value="TreeGrafter"/>
</dbReference>
<dbReference type="GO" id="GO:0007234">
    <property type="term" value="P:osmosensory signaling via phosphorelay pathway"/>
    <property type="evidence" value="ECO:0007669"/>
    <property type="project" value="TreeGrafter"/>
</dbReference>
<evidence type="ECO:0000259" key="8">
    <source>
        <dbReference type="PROSITE" id="PS50109"/>
    </source>
</evidence>
<dbReference type="InterPro" id="IPR036890">
    <property type="entry name" value="HATPase_C_sf"/>
</dbReference>
<dbReference type="FunFam" id="3.30.565.10:FF:000006">
    <property type="entry name" value="Sensor histidine kinase WalK"/>
    <property type="match status" value="1"/>
</dbReference>
<dbReference type="InterPro" id="IPR005467">
    <property type="entry name" value="His_kinase_dom"/>
</dbReference>
<feature type="domain" description="PAS" evidence="9">
    <location>
        <begin position="108"/>
        <end position="163"/>
    </location>
</feature>